<organism evidence="2 3">
    <name type="scientific">Ambrosia artemisiifolia</name>
    <name type="common">Common ragweed</name>
    <dbReference type="NCBI Taxonomy" id="4212"/>
    <lineage>
        <taxon>Eukaryota</taxon>
        <taxon>Viridiplantae</taxon>
        <taxon>Streptophyta</taxon>
        <taxon>Embryophyta</taxon>
        <taxon>Tracheophyta</taxon>
        <taxon>Spermatophyta</taxon>
        <taxon>Magnoliopsida</taxon>
        <taxon>eudicotyledons</taxon>
        <taxon>Gunneridae</taxon>
        <taxon>Pentapetalae</taxon>
        <taxon>asterids</taxon>
        <taxon>campanulids</taxon>
        <taxon>Asterales</taxon>
        <taxon>Asteraceae</taxon>
        <taxon>Asteroideae</taxon>
        <taxon>Heliantheae alliance</taxon>
        <taxon>Heliantheae</taxon>
        <taxon>Ambrosia</taxon>
    </lineage>
</organism>
<gene>
    <name evidence="2" type="ORF">M8C21_023491</name>
</gene>
<dbReference type="AlphaFoldDB" id="A0AAD5D240"/>
<dbReference type="SUPFAM" id="SSF53474">
    <property type="entry name" value="alpha/beta-Hydrolases"/>
    <property type="match status" value="1"/>
</dbReference>
<protein>
    <recommendedName>
        <fullName evidence="1">AB hydrolase-1 domain-containing protein</fullName>
    </recommendedName>
</protein>
<dbReference type="Proteomes" id="UP001206925">
    <property type="component" value="Unassembled WGS sequence"/>
</dbReference>
<keyword evidence="3" id="KW-1185">Reference proteome</keyword>
<evidence type="ECO:0000313" key="2">
    <source>
        <dbReference type="EMBL" id="KAI7751657.1"/>
    </source>
</evidence>
<sequence>MLTATTISASLSPIGTINTSNRRTPPVAVFRASTETSTSFPPFLPKQVENVKDPFARKLASRIQRLPVQLGISNNCIMSSCVKPMIQDTTNPLVLLHGFDSSCLEWRYTLPLLEQAGFETWAIDILGWGFSNLESKRDHLFQVKSCDKSQSSFTSHEFAPEIKKRFFGNRKIRLGSLSGCSFWKTFIKRPMLLVGPSLGAAVAIDFAVNHPEAVDKLILIDASVYAEGTSKLPKFVAYAGVSVLKSLPLRVFATNIAFNSLELDTCLDWTLIGRLHTLLPWWEEATVDFMNSGGYNVAAQIPQILKRTLIIWGEDDQVIDSKLGVRLHCELPNATIRQIPECGHIPHVEKPDAVANLIKDFIQTNNSLPLFSKQEDNVLVPQLE</sequence>
<comment type="caution">
    <text evidence="2">The sequence shown here is derived from an EMBL/GenBank/DDBJ whole genome shotgun (WGS) entry which is preliminary data.</text>
</comment>
<dbReference type="PRINTS" id="PR00412">
    <property type="entry name" value="EPOXHYDRLASE"/>
</dbReference>
<name>A0AAD5D240_AMBAR</name>
<evidence type="ECO:0000259" key="1">
    <source>
        <dbReference type="Pfam" id="PF12697"/>
    </source>
</evidence>
<dbReference type="GO" id="GO:0016787">
    <property type="term" value="F:hydrolase activity"/>
    <property type="evidence" value="ECO:0007669"/>
    <property type="project" value="UniProtKB-ARBA"/>
</dbReference>
<dbReference type="Gene3D" id="3.40.50.1820">
    <property type="entry name" value="alpha/beta hydrolase"/>
    <property type="match status" value="1"/>
</dbReference>
<proteinExistence type="predicted"/>
<dbReference type="EMBL" id="JAMZMK010005860">
    <property type="protein sequence ID" value="KAI7751657.1"/>
    <property type="molecule type" value="Genomic_DNA"/>
</dbReference>
<dbReference type="InterPro" id="IPR029058">
    <property type="entry name" value="AB_hydrolase_fold"/>
</dbReference>
<dbReference type="InterPro" id="IPR000073">
    <property type="entry name" value="AB_hydrolase_1"/>
</dbReference>
<dbReference type="InterPro" id="IPR000639">
    <property type="entry name" value="Epox_hydrolase-like"/>
</dbReference>
<feature type="domain" description="AB hydrolase-1" evidence="1">
    <location>
        <begin position="93"/>
        <end position="356"/>
    </location>
</feature>
<dbReference type="PANTHER" id="PTHR43689">
    <property type="entry name" value="HYDROLASE"/>
    <property type="match status" value="1"/>
</dbReference>
<accession>A0AAD5D240</accession>
<dbReference type="Pfam" id="PF12697">
    <property type="entry name" value="Abhydrolase_6"/>
    <property type="match status" value="1"/>
</dbReference>
<evidence type="ECO:0000313" key="3">
    <source>
        <dbReference type="Proteomes" id="UP001206925"/>
    </source>
</evidence>
<dbReference type="PANTHER" id="PTHR43689:SF8">
    <property type="entry name" value="ALPHA_BETA-HYDROLASES SUPERFAMILY PROTEIN"/>
    <property type="match status" value="1"/>
</dbReference>
<reference evidence="2" key="1">
    <citation type="submission" date="2022-06" db="EMBL/GenBank/DDBJ databases">
        <title>Uncovering the hologenomic basis of an extraordinary plant invasion.</title>
        <authorList>
            <person name="Bieker V.C."/>
            <person name="Martin M.D."/>
            <person name="Gilbert T."/>
            <person name="Hodgins K."/>
            <person name="Battlay P."/>
            <person name="Petersen B."/>
            <person name="Wilson J."/>
        </authorList>
    </citation>
    <scope>NUCLEOTIDE SEQUENCE</scope>
    <source>
        <strain evidence="2">AA19_3_7</strain>
        <tissue evidence="2">Leaf</tissue>
    </source>
</reference>